<evidence type="ECO:0000256" key="7">
    <source>
        <dbReference type="RuleBase" id="RU000643"/>
    </source>
</evidence>
<dbReference type="InterPro" id="IPR018101">
    <property type="entry name" value="Transl_elong_Ts_CS"/>
</dbReference>
<dbReference type="NCBIfam" id="TIGR00116">
    <property type="entry name" value="tsf"/>
    <property type="match status" value="1"/>
</dbReference>
<dbReference type="SUPFAM" id="SSF54713">
    <property type="entry name" value="Elongation factor Ts (EF-Ts), dimerisation domain"/>
    <property type="match status" value="1"/>
</dbReference>
<dbReference type="EMBL" id="JACHHG010000004">
    <property type="protein sequence ID" value="MBB6097783.1"/>
    <property type="molecule type" value="Genomic_DNA"/>
</dbReference>
<feature type="region of interest" description="Involved in Mg(2+) ion dislocation from EF-Tu" evidence="5">
    <location>
        <begin position="78"/>
        <end position="81"/>
    </location>
</feature>
<comment type="subcellular location">
    <subcellularLocation>
        <location evidence="5 7">Cytoplasm</location>
    </subcellularLocation>
</comment>
<evidence type="ECO:0000256" key="3">
    <source>
        <dbReference type="ARBA" id="ARBA00022768"/>
    </source>
</evidence>
<protein>
    <recommendedName>
        <fullName evidence="2 5">Elongation factor Ts</fullName>
        <shortName evidence="5">EF-Ts</shortName>
    </recommendedName>
</protein>
<dbReference type="InterPro" id="IPR014039">
    <property type="entry name" value="Transl_elong_EFTs/EF1B_dimer"/>
</dbReference>
<sequence length="272" mass="29006">MLDSIKKLREMTGAGMMDVKKALNDAQGDEEKAVALLRERGIVKAAKKADREAKEGLVAFRVSEDGKRGALVEVNSETDFVARNSDFQALVASLAEAALKAGTEDLEAFRSVKLENGEDVDTAVKAAAGKIGENLVLSRVAFVETDGVVAGYVHSNGKIGSLVGLSGLSGDEAATVAKDIALHVAAERPRYLSREEVESDAIEKEREILTNKALNEGKPANIVEKIVAGQISKFYEETVLVEQKFVKDNAVTVGSLVKGGSIARFVRFEIGG</sequence>
<dbReference type="PANTHER" id="PTHR11741:SF0">
    <property type="entry name" value="ELONGATION FACTOR TS, MITOCHONDRIAL"/>
    <property type="match status" value="1"/>
</dbReference>
<evidence type="ECO:0000313" key="9">
    <source>
        <dbReference type="EMBL" id="MBB6097783.1"/>
    </source>
</evidence>
<dbReference type="InterPro" id="IPR009060">
    <property type="entry name" value="UBA-like_sf"/>
</dbReference>
<dbReference type="Proteomes" id="UP000569951">
    <property type="component" value="Unassembled WGS sequence"/>
</dbReference>
<dbReference type="PROSITE" id="PS01126">
    <property type="entry name" value="EF_TS_1"/>
    <property type="match status" value="1"/>
</dbReference>
<name>A0A841HY26_9DEIO</name>
<evidence type="ECO:0000256" key="2">
    <source>
        <dbReference type="ARBA" id="ARBA00016956"/>
    </source>
</evidence>
<gene>
    <name evidence="5" type="primary">tsf</name>
    <name evidence="9" type="ORF">HNR42_001206</name>
</gene>
<dbReference type="Gene3D" id="3.30.479.20">
    <property type="entry name" value="Elongation factor Ts, dimerisation domain"/>
    <property type="match status" value="2"/>
</dbReference>
<dbReference type="GO" id="GO:0003746">
    <property type="term" value="F:translation elongation factor activity"/>
    <property type="evidence" value="ECO:0007669"/>
    <property type="project" value="UniProtKB-UniRule"/>
</dbReference>
<evidence type="ECO:0000256" key="4">
    <source>
        <dbReference type="ARBA" id="ARBA00022917"/>
    </source>
</evidence>
<organism evidence="9 10">
    <name type="scientific">Deinobacterium chartae</name>
    <dbReference type="NCBI Taxonomy" id="521158"/>
    <lineage>
        <taxon>Bacteria</taxon>
        <taxon>Thermotogati</taxon>
        <taxon>Deinococcota</taxon>
        <taxon>Deinococci</taxon>
        <taxon>Deinococcales</taxon>
        <taxon>Deinococcaceae</taxon>
        <taxon>Deinobacterium</taxon>
    </lineage>
</organism>
<dbReference type="GO" id="GO:0005737">
    <property type="term" value="C:cytoplasm"/>
    <property type="evidence" value="ECO:0007669"/>
    <property type="project" value="UniProtKB-SubCell"/>
</dbReference>
<evidence type="ECO:0000256" key="5">
    <source>
        <dbReference type="HAMAP-Rule" id="MF_00050"/>
    </source>
</evidence>
<keyword evidence="3 5" id="KW-0251">Elongation factor</keyword>
<dbReference type="RefSeq" id="WP_183985577.1">
    <property type="nucleotide sequence ID" value="NZ_JACHHG010000004.1"/>
</dbReference>
<comment type="function">
    <text evidence="5 6">Associates with the EF-Tu.GDP complex and induces the exchange of GDP to GTP. It remains bound to the aminoacyl-tRNA.EF-Tu.GTP complex up to the GTP hydrolysis stage on the ribosome.</text>
</comment>
<comment type="similarity">
    <text evidence="1 5 6">Belongs to the EF-Ts family.</text>
</comment>
<dbReference type="PROSITE" id="PS01127">
    <property type="entry name" value="EF_TS_2"/>
    <property type="match status" value="1"/>
</dbReference>
<evidence type="ECO:0000256" key="6">
    <source>
        <dbReference type="RuleBase" id="RU000642"/>
    </source>
</evidence>
<keyword evidence="5" id="KW-0963">Cytoplasm</keyword>
<dbReference type="Gene3D" id="1.10.286.20">
    <property type="match status" value="1"/>
</dbReference>
<accession>A0A841HY26</accession>
<dbReference type="SUPFAM" id="SSF46934">
    <property type="entry name" value="UBA-like"/>
    <property type="match status" value="1"/>
</dbReference>
<dbReference type="PANTHER" id="PTHR11741">
    <property type="entry name" value="ELONGATION FACTOR TS"/>
    <property type="match status" value="1"/>
</dbReference>
<keyword evidence="4 5" id="KW-0648">Protein biosynthesis</keyword>
<evidence type="ECO:0000313" key="10">
    <source>
        <dbReference type="Proteomes" id="UP000569951"/>
    </source>
</evidence>
<dbReference type="AlphaFoldDB" id="A0A841HY26"/>
<evidence type="ECO:0000256" key="1">
    <source>
        <dbReference type="ARBA" id="ARBA00005532"/>
    </source>
</evidence>
<dbReference type="FunFam" id="1.10.286.20:FF:000001">
    <property type="entry name" value="Elongation factor Ts"/>
    <property type="match status" value="1"/>
</dbReference>
<comment type="caution">
    <text evidence="9">The sequence shown here is derived from an EMBL/GenBank/DDBJ whole genome shotgun (WGS) entry which is preliminary data.</text>
</comment>
<dbReference type="Gene3D" id="1.10.8.10">
    <property type="entry name" value="DNA helicase RuvA subunit, C-terminal domain"/>
    <property type="match status" value="1"/>
</dbReference>
<dbReference type="Pfam" id="PF00889">
    <property type="entry name" value="EF_TS"/>
    <property type="match status" value="1"/>
</dbReference>
<proteinExistence type="inferred from homology"/>
<dbReference type="CDD" id="cd14275">
    <property type="entry name" value="UBA_EF-Ts"/>
    <property type="match status" value="1"/>
</dbReference>
<dbReference type="InterPro" id="IPR036402">
    <property type="entry name" value="EF-Ts_dimer_sf"/>
</dbReference>
<reference evidence="9 10" key="1">
    <citation type="submission" date="2020-08" db="EMBL/GenBank/DDBJ databases">
        <title>Genomic Encyclopedia of Type Strains, Phase IV (KMG-IV): sequencing the most valuable type-strain genomes for metagenomic binning, comparative biology and taxonomic classification.</title>
        <authorList>
            <person name="Goeker M."/>
        </authorList>
    </citation>
    <scope>NUCLEOTIDE SEQUENCE [LARGE SCALE GENOMIC DNA]</scope>
    <source>
        <strain evidence="9 10">DSM 21458</strain>
    </source>
</reference>
<dbReference type="FunFam" id="1.10.8.10:FF:000001">
    <property type="entry name" value="Elongation factor Ts"/>
    <property type="match status" value="1"/>
</dbReference>
<evidence type="ECO:0000259" key="8">
    <source>
        <dbReference type="Pfam" id="PF00889"/>
    </source>
</evidence>
<feature type="domain" description="Translation elongation factor EFTs/EF1B dimerisation" evidence="8">
    <location>
        <begin position="69"/>
        <end position="271"/>
    </location>
</feature>
<dbReference type="InterPro" id="IPR001816">
    <property type="entry name" value="Transl_elong_EFTs/EF1B"/>
</dbReference>
<dbReference type="HAMAP" id="MF_00050">
    <property type="entry name" value="EF_Ts"/>
    <property type="match status" value="1"/>
</dbReference>
<keyword evidence="10" id="KW-1185">Reference proteome</keyword>